<proteinExistence type="predicted"/>
<keyword evidence="1" id="KW-0175">Coiled coil</keyword>
<evidence type="ECO:0000313" key="3">
    <source>
        <dbReference type="EMBL" id="KAF1950744.1"/>
    </source>
</evidence>
<dbReference type="OrthoDB" id="3781687at2759"/>
<feature type="compositionally biased region" description="Basic and acidic residues" evidence="2">
    <location>
        <begin position="125"/>
        <end position="139"/>
    </location>
</feature>
<feature type="region of interest" description="Disordered" evidence="2">
    <location>
        <begin position="209"/>
        <end position="246"/>
    </location>
</feature>
<keyword evidence="4" id="KW-1185">Reference proteome</keyword>
<name>A0A6A5TF43_9PLEO</name>
<feature type="region of interest" description="Disordered" evidence="2">
    <location>
        <begin position="117"/>
        <end position="139"/>
    </location>
</feature>
<dbReference type="EMBL" id="ML977023">
    <property type="protein sequence ID" value="KAF1950744.1"/>
    <property type="molecule type" value="Genomic_DNA"/>
</dbReference>
<gene>
    <name evidence="3" type="ORF">CC80DRAFT_225977</name>
</gene>
<reference evidence="3" key="1">
    <citation type="journal article" date="2020" name="Stud. Mycol.">
        <title>101 Dothideomycetes genomes: a test case for predicting lifestyles and emergence of pathogens.</title>
        <authorList>
            <person name="Haridas S."/>
            <person name="Albert R."/>
            <person name="Binder M."/>
            <person name="Bloem J."/>
            <person name="Labutti K."/>
            <person name="Salamov A."/>
            <person name="Andreopoulos B."/>
            <person name="Baker S."/>
            <person name="Barry K."/>
            <person name="Bills G."/>
            <person name="Bluhm B."/>
            <person name="Cannon C."/>
            <person name="Castanera R."/>
            <person name="Culley D."/>
            <person name="Daum C."/>
            <person name="Ezra D."/>
            <person name="Gonzalez J."/>
            <person name="Henrissat B."/>
            <person name="Kuo A."/>
            <person name="Liang C."/>
            <person name="Lipzen A."/>
            <person name="Lutzoni F."/>
            <person name="Magnuson J."/>
            <person name="Mondo S."/>
            <person name="Nolan M."/>
            <person name="Ohm R."/>
            <person name="Pangilinan J."/>
            <person name="Park H.-J."/>
            <person name="Ramirez L."/>
            <person name="Alfaro M."/>
            <person name="Sun H."/>
            <person name="Tritt A."/>
            <person name="Yoshinaga Y."/>
            <person name="Zwiers L.-H."/>
            <person name="Turgeon B."/>
            <person name="Goodwin S."/>
            <person name="Spatafora J."/>
            <person name="Crous P."/>
            <person name="Grigoriev I."/>
        </authorList>
    </citation>
    <scope>NUCLEOTIDE SEQUENCE</scope>
    <source>
        <strain evidence="3">CBS 675.92</strain>
    </source>
</reference>
<sequence>MTGGRYVSLKPDSQDQVDAMLPAIAKAFKIENVVEIIPNDICMRAWDCERREHIKDKVEDDPRNWGVQFLKDLQAIARLTKGDLATFQEDLKAKVKKHEEKHPWVRLADVKELKAKYQNPDMPSENEKSPDEYVSDGTEHDSYFEELVEPDLPKGMRRRRGHEMYEARLQEFPKKRKRKHGSNSVRLRRDSEGWERPEKYGRYSLDGRLKRGRSSTSYSVGQRTPGPNGRFSTRRPGPIAKSDSGESSIAFDAHKYIQPDIPLESQRLEAELECAEAELKVARLRRDYIKAKEQEVRDRVPVNGRGTHASPHSLLEE</sequence>
<organism evidence="3 4">
    <name type="scientific">Byssothecium circinans</name>
    <dbReference type="NCBI Taxonomy" id="147558"/>
    <lineage>
        <taxon>Eukaryota</taxon>
        <taxon>Fungi</taxon>
        <taxon>Dikarya</taxon>
        <taxon>Ascomycota</taxon>
        <taxon>Pezizomycotina</taxon>
        <taxon>Dothideomycetes</taxon>
        <taxon>Pleosporomycetidae</taxon>
        <taxon>Pleosporales</taxon>
        <taxon>Massarineae</taxon>
        <taxon>Massarinaceae</taxon>
        <taxon>Byssothecium</taxon>
    </lineage>
</organism>
<dbReference type="Proteomes" id="UP000800035">
    <property type="component" value="Unassembled WGS sequence"/>
</dbReference>
<evidence type="ECO:0000256" key="2">
    <source>
        <dbReference type="SAM" id="MobiDB-lite"/>
    </source>
</evidence>
<evidence type="ECO:0000313" key="4">
    <source>
        <dbReference type="Proteomes" id="UP000800035"/>
    </source>
</evidence>
<protein>
    <submittedName>
        <fullName evidence="3">Uncharacterized protein</fullName>
    </submittedName>
</protein>
<accession>A0A6A5TF43</accession>
<dbReference type="AlphaFoldDB" id="A0A6A5TF43"/>
<evidence type="ECO:0000256" key="1">
    <source>
        <dbReference type="SAM" id="Coils"/>
    </source>
</evidence>
<feature type="coiled-coil region" evidence="1">
    <location>
        <begin position="265"/>
        <end position="294"/>
    </location>
</feature>
<feature type="region of interest" description="Disordered" evidence="2">
    <location>
        <begin position="168"/>
        <end position="193"/>
    </location>
</feature>
<feature type="region of interest" description="Disordered" evidence="2">
    <location>
        <begin position="298"/>
        <end position="317"/>
    </location>
</feature>